<name>A0A9X0F8L0_BACTU</name>
<dbReference type="EMBL" id="AMYJ01000016">
    <property type="protein sequence ID" value="KIU74031.1"/>
    <property type="molecule type" value="Genomic_DNA"/>
</dbReference>
<proteinExistence type="predicted"/>
<evidence type="ECO:0000313" key="2">
    <source>
        <dbReference type="Proteomes" id="UP000032407"/>
    </source>
</evidence>
<comment type="caution">
    <text evidence="1">The sequence shown here is derived from an EMBL/GenBank/DDBJ whole genome shotgun (WGS) entry which is preliminary data.</text>
</comment>
<organism evidence="1 2">
    <name type="scientific">Bacillus thuringiensis Sbt003</name>
    <dbReference type="NCBI Taxonomy" id="1235825"/>
    <lineage>
        <taxon>Bacteria</taxon>
        <taxon>Bacillati</taxon>
        <taxon>Bacillota</taxon>
        <taxon>Bacilli</taxon>
        <taxon>Bacillales</taxon>
        <taxon>Bacillaceae</taxon>
        <taxon>Bacillus</taxon>
        <taxon>Bacillus cereus group</taxon>
    </lineage>
</organism>
<dbReference type="Proteomes" id="UP000032407">
    <property type="component" value="Unassembled WGS sequence"/>
</dbReference>
<reference evidence="1 2" key="1">
    <citation type="journal article" date="2015" name="Sci. Rep.">
        <title>The expression and crystallization of Cry65Aa require two C-termini, revealing a novel evolutionary strategy of Bacillus thuringiensis Cry proteins.</title>
        <authorList>
            <person name="Peng D.H."/>
            <person name="Pang C.Y."/>
            <person name="Wu H."/>
            <person name="Huang Q."/>
            <person name="Zheng J.S."/>
            <person name="Sun M."/>
        </authorList>
    </citation>
    <scope>NUCLEOTIDE SEQUENCE [LARGE SCALE GENOMIC DNA]</scope>
    <source>
        <strain evidence="1 2">Sbt003</strain>
    </source>
</reference>
<protein>
    <submittedName>
        <fullName evidence="1">Transposase</fullName>
    </submittedName>
</protein>
<sequence>MVKNDKFDAKMIALNLANGTYKEVYVPEEEDVAVKEYIRMLGDFKTSLKKIKHNWGNCRRSTMCFKCISRKKIR</sequence>
<gene>
    <name evidence="1" type="ORF">C797_14348</name>
</gene>
<accession>A0A9X0F8L0</accession>
<evidence type="ECO:0000313" key="1">
    <source>
        <dbReference type="EMBL" id="KIU74031.1"/>
    </source>
</evidence>
<dbReference type="AlphaFoldDB" id="A0A9X0F8L0"/>